<protein>
    <submittedName>
        <fullName evidence="1">Uncharacterized protein</fullName>
    </submittedName>
</protein>
<dbReference type="AlphaFoldDB" id="A0A6G1LPG4"/>
<gene>
    <name evidence="1" type="ORF">EJ03DRAFT_323399</name>
</gene>
<sequence>MYLLHLSIITSRFSTSPPPTGTSNNSYSLVARQSDRHINSPSSTPSCILFTLVPLASTFQGRRRLRLILGSWHR</sequence>
<dbReference type="Proteomes" id="UP000799436">
    <property type="component" value="Unassembled WGS sequence"/>
</dbReference>
<name>A0A6G1LPG4_9PEZI</name>
<accession>A0A6G1LPG4</accession>
<dbReference type="EMBL" id="ML995809">
    <property type="protein sequence ID" value="KAF2774054.1"/>
    <property type="molecule type" value="Genomic_DNA"/>
</dbReference>
<reference evidence="1" key="1">
    <citation type="journal article" date="2020" name="Stud. Mycol.">
        <title>101 Dothideomycetes genomes: a test case for predicting lifestyles and emergence of pathogens.</title>
        <authorList>
            <person name="Haridas S."/>
            <person name="Albert R."/>
            <person name="Binder M."/>
            <person name="Bloem J."/>
            <person name="Labutti K."/>
            <person name="Salamov A."/>
            <person name="Andreopoulos B."/>
            <person name="Baker S."/>
            <person name="Barry K."/>
            <person name="Bills G."/>
            <person name="Bluhm B."/>
            <person name="Cannon C."/>
            <person name="Castanera R."/>
            <person name="Culley D."/>
            <person name="Daum C."/>
            <person name="Ezra D."/>
            <person name="Gonzalez J."/>
            <person name="Henrissat B."/>
            <person name="Kuo A."/>
            <person name="Liang C."/>
            <person name="Lipzen A."/>
            <person name="Lutzoni F."/>
            <person name="Magnuson J."/>
            <person name="Mondo S."/>
            <person name="Nolan M."/>
            <person name="Ohm R."/>
            <person name="Pangilinan J."/>
            <person name="Park H.-J."/>
            <person name="Ramirez L."/>
            <person name="Alfaro M."/>
            <person name="Sun H."/>
            <person name="Tritt A."/>
            <person name="Yoshinaga Y."/>
            <person name="Zwiers L.-H."/>
            <person name="Turgeon B."/>
            <person name="Goodwin S."/>
            <person name="Spatafora J."/>
            <person name="Crous P."/>
            <person name="Grigoriev I."/>
        </authorList>
    </citation>
    <scope>NUCLEOTIDE SEQUENCE</scope>
    <source>
        <strain evidence="1">CBS 116005</strain>
    </source>
</reference>
<evidence type="ECO:0000313" key="1">
    <source>
        <dbReference type="EMBL" id="KAF2774054.1"/>
    </source>
</evidence>
<keyword evidence="2" id="KW-1185">Reference proteome</keyword>
<organism evidence="1 2">
    <name type="scientific">Teratosphaeria nubilosa</name>
    <dbReference type="NCBI Taxonomy" id="161662"/>
    <lineage>
        <taxon>Eukaryota</taxon>
        <taxon>Fungi</taxon>
        <taxon>Dikarya</taxon>
        <taxon>Ascomycota</taxon>
        <taxon>Pezizomycotina</taxon>
        <taxon>Dothideomycetes</taxon>
        <taxon>Dothideomycetidae</taxon>
        <taxon>Mycosphaerellales</taxon>
        <taxon>Teratosphaeriaceae</taxon>
        <taxon>Teratosphaeria</taxon>
    </lineage>
</organism>
<proteinExistence type="predicted"/>
<evidence type="ECO:0000313" key="2">
    <source>
        <dbReference type="Proteomes" id="UP000799436"/>
    </source>
</evidence>